<evidence type="ECO:0000313" key="2">
    <source>
        <dbReference type="Proteomes" id="UP000051681"/>
    </source>
</evidence>
<dbReference type="AlphaFoldDB" id="A0A0P1GRJ7"/>
<proteinExistence type="predicted"/>
<keyword evidence="2" id="KW-1185">Reference proteome</keyword>
<dbReference type="STRING" id="340021.TM5383_02574"/>
<gene>
    <name evidence="1" type="ORF">TM5383_02574</name>
</gene>
<name>A0A0P1GRJ7_9RHOB</name>
<evidence type="ECO:0000313" key="1">
    <source>
        <dbReference type="EMBL" id="CUH85345.1"/>
    </source>
</evidence>
<accession>A0A0P1GRJ7</accession>
<dbReference type="Proteomes" id="UP000051681">
    <property type="component" value="Unassembled WGS sequence"/>
</dbReference>
<protein>
    <submittedName>
        <fullName evidence="1">Uncharacterized protein</fullName>
    </submittedName>
</protein>
<dbReference type="EMBL" id="CYSF01000012">
    <property type="protein sequence ID" value="CUH85345.1"/>
    <property type="molecule type" value="Genomic_DNA"/>
</dbReference>
<reference evidence="1 2" key="1">
    <citation type="submission" date="2015-09" db="EMBL/GenBank/DDBJ databases">
        <authorList>
            <consortium name="Swine Surveillance"/>
        </authorList>
    </citation>
    <scope>NUCLEOTIDE SEQUENCE [LARGE SCALE GENOMIC DNA]</scope>
    <source>
        <strain evidence="1 2">CECT 8383</strain>
    </source>
</reference>
<sequence>MFKSGRFGVVEQFLVQVCVSVFPAVDPLPRSDLMIRCAAARSVQVQRVWPVEGCMDLICEPKEEIR</sequence>
<organism evidence="1 2">
    <name type="scientific">Thalassovita mediterranea</name>
    <dbReference type="NCBI Taxonomy" id="340021"/>
    <lineage>
        <taxon>Bacteria</taxon>
        <taxon>Pseudomonadati</taxon>
        <taxon>Pseudomonadota</taxon>
        <taxon>Alphaproteobacteria</taxon>
        <taxon>Rhodobacterales</taxon>
        <taxon>Roseobacteraceae</taxon>
        <taxon>Thalassovita</taxon>
    </lineage>
</organism>